<dbReference type="RefSeq" id="WP_150965410.1">
    <property type="nucleotide sequence ID" value="NZ_VZZJ01000020.1"/>
</dbReference>
<dbReference type="Proteomes" id="UP000441523">
    <property type="component" value="Unassembled WGS sequence"/>
</dbReference>
<keyword evidence="2" id="KW-1185">Reference proteome</keyword>
<protein>
    <submittedName>
        <fullName evidence="1">Uncharacterized protein</fullName>
    </submittedName>
</protein>
<proteinExistence type="predicted"/>
<evidence type="ECO:0000313" key="1">
    <source>
        <dbReference type="EMBL" id="KAB1071152.1"/>
    </source>
</evidence>
<dbReference type="EMBL" id="VZZJ01000020">
    <property type="protein sequence ID" value="KAB1071152.1"/>
    <property type="molecule type" value="Genomic_DNA"/>
</dbReference>
<organism evidence="1 2">
    <name type="scientific">Methylobacterium planeticum</name>
    <dbReference type="NCBI Taxonomy" id="2615211"/>
    <lineage>
        <taxon>Bacteria</taxon>
        <taxon>Pseudomonadati</taxon>
        <taxon>Pseudomonadota</taxon>
        <taxon>Alphaproteobacteria</taxon>
        <taxon>Hyphomicrobiales</taxon>
        <taxon>Methylobacteriaceae</taxon>
        <taxon>Methylobacterium</taxon>
    </lineage>
</organism>
<dbReference type="AlphaFoldDB" id="A0A6N6MP20"/>
<comment type="caution">
    <text evidence="1">The sequence shown here is derived from an EMBL/GenBank/DDBJ whole genome shotgun (WGS) entry which is preliminary data.</text>
</comment>
<sequence>MSQPHETPRTEPEPSFFAMAALMAGAEVDEAEPDFFAMVSLMASAQAAEIRDEPCAGPVIPFPSPITALDA</sequence>
<accession>A0A6N6MP20</accession>
<evidence type="ECO:0000313" key="2">
    <source>
        <dbReference type="Proteomes" id="UP000441523"/>
    </source>
</evidence>
<reference evidence="1 2" key="1">
    <citation type="submission" date="2019-09" db="EMBL/GenBank/DDBJ databases">
        <title>YIM 132548 draft genome.</title>
        <authorList>
            <person name="Jiang L."/>
        </authorList>
    </citation>
    <scope>NUCLEOTIDE SEQUENCE [LARGE SCALE GENOMIC DNA]</scope>
    <source>
        <strain evidence="1 2">YIM 132548</strain>
    </source>
</reference>
<name>A0A6N6MP20_9HYPH</name>
<gene>
    <name evidence="1" type="ORF">F6X51_19830</name>
</gene>